<dbReference type="Gene3D" id="3.40.710.10">
    <property type="entry name" value="DD-peptidase/beta-lactamase superfamily"/>
    <property type="match status" value="1"/>
</dbReference>
<evidence type="ECO:0000313" key="2">
    <source>
        <dbReference type="EMBL" id="SFF73391.1"/>
    </source>
</evidence>
<evidence type="ECO:0000259" key="1">
    <source>
        <dbReference type="Pfam" id="PF00144"/>
    </source>
</evidence>
<name>A0A1I2L837_9BACT</name>
<dbReference type="PANTHER" id="PTHR43283">
    <property type="entry name" value="BETA-LACTAMASE-RELATED"/>
    <property type="match status" value="1"/>
</dbReference>
<reference evidence="2 3" key="1">
    <citation type="submission" date="2016-10" db="EMBL/GenBank/DDBJ databases">
        <authorList>
            <person name="de Groot N.N."/>
        </authorList>
    </citation>
    <scope>NUCLEOTIDE SEQUENCE [LARGE SCALE GENOMIC DNA]</scope>
    <source>
        <strain evidence="2 3">CGMCC 1.9156</strain>
    </source>
</reference>
<dbReference type="InterPro" id="IPR001466">
    <property type="entry name" value="Beta-lactam-related"/>
</dbReference>
<organism evidence="2 3">
    <name type="scientific">Sunxiuqinia elliptica</name>
    <dbReference type="NCBI Taxonomy" id="655355"/>
    <lineage>
        <taxon>Bacteria</taxon>
        <taxon>Pseudomonadati</taxon>
        <taxon>Bacteroidota</taxon>
        <taxon>Bacteroidia</taxon>
        <taxon>Marinilabiliales</taxon>
        <taxon>Prolixibacteraceae</taxon>
        <taxon>Sunxiuqinia</taxon>
    </lineage>
</organism>
<dbReference type="AlphaFoldDB" id="A0A1I2L837"/>
<evidence type="ECO:0000313" key="3">
    <source>
        <dbReference type="Proteomes" id="UP000198964"/>
    </source>
</evidence>
<accession>A0A1I2L837</accession>
<feature type="domain" description="Beta-lactamase-related" evidence="1">
    <location>
        <begin position="16"/>
        <end position="331"/>
    </location>
</feature>
<proteinExistence type="predicted"/>
<dbReference type="InterPro" id="IPR050789">
    <property type="entry name" value="Diverse_Enzym_Activities"/>
</dbReference>
<dbReference type="STRING" id="655355.SAMN05216283_11471"/>
<dbReference type="RefSeq" id="WP_093921417.1">
    <property type="nucleotide sequence ID" value="NZ_FONW01000014.1"/>
</dbReference>
<dbReference type="Proteomes" id="UP000198964">
    <property type="component" value="Unassembled WGS sequence"/>
</dbReference>
<protein>
    <submittedName>
        <fullName evidence="2">CubicO group peptidase, beta-lactamase class C family</fullName>
    </submittedName>
</protein>
<dbReference type="SUPFAM" id="SSF56601">
    <property type="entry name" value="beta-lactamase/transpeptidase-like"/>
    <property type="match status" value="1"/>
</dbReference>
<dbReference type="EMBL" id="FONW01000014">
    <property type="protein sequence ID" value="SFF73391.1"/>
    <property type="molecule type" value="Genomic_DNA"/>
</dbReference>
<dbReference type="Pfam" id="PF00144">
    <property type="entry name" value="Beta-lactamase"/>
    <property type="match status" value="1"/>
</dbReference>
<keyword evidence="3" id="KW-1185">Reference proteome</keyword>
<dbReference type="InterPro" id="IPR012338">
    <property type="entry name" value="Beta-lactam/transpept-like"/>
</dbReference>
<sequence>MGNKLAKKLQVILDKSIDKKRIFGTSFYIQHDKFSWIGGSGNLTPDAPFFIASTTKLFITALVLNLQQKGLLKLDDRISKYLPKEVLLDLHTFEGIDYTYILNIKNLLAHSSGIPDYFQIKGPSEKSLIHQLLEGNDQSWTPAEAISISKSMRPLFIPNTVGKAHYSDTNYQLLELIIEKITGQPLAKLLNQTLFDPLQLQSTYLYTNPRDNTPSPFYYKDKLLEIPQAMSSFRADGGIVSTTKELMQFVRAFFNGTFFPESQIAQLAKWNPIFSPLQAGIGIHQFKLPWIFDPVGKIPELIGHSGLTGTVAFYSPKEKLYITGTVNQVAHPDLAFKLAIKLIKAIQKGSNE</sequence>
<gene>
    <name evidence="2" type="ORF">SAMN05216283_11471</name>
</gene>